<dbReference type="EMBL" id="CP054038">
    <property type="protein sequence ID" value="QKJ20351.1"/>
    <property type="molecule type" value="Genomic_DNA"/>
</dbReference>
<accession>A0A7D4Q3V8</accession>
<dbReference type="Pfam" id="PF00535">
    <property type="entry name" value="Glycos_transf_2"/>
    <property type="match status" value="1"/>
</dbReference>
<protein>
    <submittedName>
        <fullName evidence="2">Glycosyltransferase</fullName>
    </submittedName>
</protein>
<dbReference type="RefSeq" id="WP_172990779.1">
    <property type="nucleotide sequence ID" value="NZ_CP054038.1"/>
</dbReference>
<dbReference type="InterPro" id="IPR050834">
    <property type="entry name" value="Glycosyltransf_2"/>
</dbReference>
<gene>
    <name evidence="2" type="ORF">HQM25_13930</name>
</gene>
<organism evidence="2 3">
    <name type="scientific">Microbacterium hominis</name>
    <dbReference type="NCBI Taxonomy" id="162426"/>
    <lineage>
        <taxon>Bacteria</taxon>
        <taxon>Bacillati</taxon>
        <taxon>Actinomycetota</taxon>
        <taxon>Actinomycetes</taxon>
        <taxon>Micrococcales</taxon>
        <taxon>Microbacteriaceae</taxon>
        <taxon>Microbacterium</taxon>
    </lineage>
</organism>
<dbReference type="Gene3D" id="3.40.50.2000">
    <property type="entry name" value="Glycogen Phosphorylase B"/>
    <property type="match status" value="2"/>
</dbReference>
<dbReference type="Proteomes" id="UP000502498">
    <property type="component" value="Chromosome"/>
</dbReference>
<dbReference type="CDD" id="cd00761">
    <property type="entry name" value="Glyco_tranf_GTA_type"/>
    <property type="match status" value="1"/>
</dbReference>
<dbReference type="PANTHER" id="PTHR43685:SF2">
    <property type="entry name" value="GLYCOSYLTRANSFERASE 2-LIKE DOMAIN-CONTAINING PROTEIN"/>
    <property type="match status" value="1"/>
</dbReference>
<dbReference type="AlphaFoldDB" id="A0A7D4Q3V8"/>
<dbReference type="CDD" id="cd03801">
    <property type="entry name" value="GT4_PimA-like"/>
    <property type="match status" value="1"/>
</dbReference>
<evidence type="ECO:0000313" key="3">
    <source>
        <dbReference type="Proteomes" id="UP000502498"/>
    </source>
</evidence>
<sequence>MPHAPRVTIVIPLHNDEPTAAAAIESCLAQTVTDLEVICVDDASTDGTTEIIDRYMARDARVRMIRQERNSSAFQARRLGVLAAAGDHVIFVDGDDELLHDAVEKSLAAADRHGADLVGFAIEVINPEGKVVGGYQNRLAPKHESLVGDEILSGLFPVDQPAQGQLWRYLFRTTLLRDAYARLPEDLVLPRVNDLPLMFLVAATASKYVSIPDRLYRYHYGRGGSGQSVETIEQAKFYAEAIRSIDSVAPAVRGIARRIGDPGPLLDSYESVRLSIIGYVCAYLLKHTTSEIAPAVFDHLYTCAEPADIVVAAVRFYPECLPALKAHSTPVDLDQRRVKSVLLTTRTLTTGGVSGVLLAQADFLKRAGYRVTIVARRYGSDRDAVPDGAHFIEMVGRGLPERLVEWAEICRSNDVDVVIDHQVLYSRDWPEYALMARALGVATIGWIHNFAGRPIYDLNGLHALLKANAPLLEKLVTLSPLDVAFWKLRGVPHAVYVPNPPSPLLLQSAGVPRPKRLGEGRVELIWWGRLDEHTKQVSQLIDVADHLRQLSFDFHLTVVGPDWGDWTASRFNAEVRKRRLDAHIEAVGERRGERLIEAIDRADAFVTTSIIEGYQLTIAEAQSRGLPVFMYELPWLTLVQENDGVVAVAQGDSGALAREIASTFASPDRYTALSEASIVAADRELSHDFGLLYEQVITGTLPSAFSPEPTLADARQLVDLIVFYAEQNAGLRTEVSDLRKRAKSGAKQREHAVEKPVGASLKRRAWRAATPLGRTLLQVFPGLRPLVHRAKLALHRR</sequence>
<dbReference type="SUPFAM" id="SSF53756">
    <property type="entry name" value="UDP-Glycosyltransferase/glycogen phosphorylase"/>
    <property type="match status" value="1"/>
</dbReference>
<dbReference type="Pfam" id="PF13692">
    <property type="entry name" value="Glyco_trans_1_4"/>
    <property type="match status" value="1"/>
</dbReference>
<dbReference type="GO" id="GO:0016740">
    <property type="term" value="F:transferase activity"/>
    <property type="evidence" value="ECO:0007669"/>
    <property type="project" value="UniProtKB-KW"/>
</dbReference>
<name>A0A7D4Q3V8_9MICO</name>
<dbReference type="SUPFAM" id="SSF53448">
    <property type="entry name" value="Nucleotide-diphospho-sugar transferases"/>
    <property type="match status" value="1"/>
</dbReference>
<dbReference type="InterPro" id="IPR001173">
    <property type="entry name" value="Glyco_trans_2-like"/>
</dbReference>
<keyword evidence="2" id="KW-0808">Transferase</keyword>
<evidence type="ECO:0000313" key="2">
    <source>
        <dbReference type="EMBL" id="QKJ20351.1"/>
    </source>
</evidence>
<proteinExistence type="predicted"/>
<reference evidence="2 3" key="1">
    <citation type="submission" date="2020-05" db="EMBL/GenBank/DDBJ databases">
        <title>Strain PA2F3 complete genome.</title>
        <authorList>
            <person name="Kim Y.-S."/>
            <person name="Kim S.-J."/>
            <person name="Jung H.-k."/>
            <person name="Kim S.-E."/>
            <person name="Kim K.-H."/>
        </authorList>
    </citation>
    <scope>NUCLEOTIDE SEQUENCE [LARGE SCALE GENOMIC DNA]</scope>
    <source>
        <strain evidence="2 3">PA2F3</strain>
    </source>
</reference>
<dbReference type="Gene3D" id="3.90.550.10">
    <property type="entry name" value="Spore Coat Polysaccharide Biosynthesis Protein SpsA, Chain A"/>
    <property type="match status" value="1"/>
</dbReference>
<evidence type="ECO:0000259" key="1">
    <source>
        <dbReference type="Pfam" id="PF00535"/>
    </source>
</evidence>
<dbReference type="PANTHER" id="PTHR43685">
    <property type="entry name" value="GLYCOSYLTRANSFERASE"/>
    <property type="match status" value="1"/>
</dbReference>
<dbReference type="InterPro" id="IPR029044">
    <property type="entry name" value="Nucleotide-diphossugar_trans"/>
</dbReference>
<feature type="domain" description="Glycosyltransferase 2-like" evidence="1">
    <location>
        <begin position="8"/>
        <end position="135"/>
    </location>
</feature>